<reference evidence="11 12" key="1">
    <citation type="submission" date="2018-06" db="EMBL/GenBank/DDBJ databases">
        <title>Genomic Encyclopedia of Type Strains, Phase III (KMG-III): the genomes of soil and plant-associated and newly described type strains.</title>
        <authorList>
            <person name="Whitman W."/>
        </authorList>
    </citation>
    <scope>NUCLEOTIDE SEQUENCE [LARGE SCALE GENOMIC DNA]</scope>
    <source>
        <strain evidence="11 12">CECT 9025</strain>
    </source>
</reference>
<keyword evidence="6 9" id="KW-1133">Transmembrane helix</keyword>
<accession>A0A318STL3</accession>
<comment type="subcellular location">
    <subcellularLocation>
        <location evidence="9">Cell inner membrane</location>
        <topology evidence="9">Single-pass type II membrane protein</topology>
    </subcellularLocation>
    <subcellularLocation>
        <location evidence="1">Membrane</location>
    </subcellularLocation>
    <text evidence="9">Localizes to the division septum.</text>
</comment>
<comment type="function">
    <text evidence="9">Essential cell division protein.</text>
</comment>
<dbReference type="Gene3D" id="3.40.50.11690">
    <property type="entry name" value="Cell division protein FtsQ/DivIB"/>
    <property type="match status" value="1"/>
</dbReference>
<dbReference type="InterPro" id="IPR045335">
    <property type="entry name" value="FtsQ_C_sf"/>
</dbReference>
<dbReference type="GO" id="GO:0090529">
    <property type="term" value="P:cell septum assembly"/>
    <property type="evidence" value="ECO:0007669"/>
    <property type="project" value="InterPro"/>
</dbReference>
<dbReference type="GO" id="GO:0005886">
    <property type="term" value="C:plasma membrane"/>
    <property type="evidence" value="ECO:0007669"/>
    <property type="project" value="UniProtKB-SubCell"/>
</dbReference>
<dbReference type="InterPro" id="IPR034746">
    <property type="entry name" value="POTRA"/>
</dbReference>
<evidence type="ECO:0000256" key="2">
    <source>
        <dbReference type="ARBA" id="ARBA00022475"/>
    </source>
</evidence>
<evidence type="ECO:0000256" key="5">
    <source>
        <dbReference type="ARBA" id="ARBA00022692"/>
    </source>
</evidence>
<evidence type="ECO:0000259" key="10">
    <source>
        <dbReference type="PROSITE" id="PS51779"/>
    </source>
</evidence>
<keyword evidence="2 9" id="KW-1003">Cell membrane</keyword>
<dbReference type="EMBL" id="QJTE01000004">
    <property type="protein sequence ID" value="PYE82519.1"/>
    <property type="molecule type" value="Genomic_DNA"/>
</dbReference>
<dbReference type="GO" id="GO:0032153">
    <property type="term" value="C:cell division site"/>
    <property type="evidence" value="ECO:0007669"/>
    <property type="project" value="UniProtKB-UniRule"/>
</dbReference>
<dbReference type="InterPro" id="IPR026579">
    <property type="entry name" value="FtsQ"/>
</dbReference>
<dbReference type="Pfam" id="PF03799">
    <property type="entry name" value="FtsQ_DivIB_C"/>
    <property type="match status" value="1"/>
</dbReference>
<dbReference type="GO" id="GO:0043093">
    <property type="term" value="P:FtsZ-dependent cytokinesis"/>
    <property type="evidence" value="ECO:0007669"/>
    <property type="project" value="UniProtKB-UniRule"/>
</dbReference>
<dbReference type="InterPro" id="IPR005548">
    <property type="entry name" value="Cell_div_FtsQ/DivIB_C"/>
</dbReference>
<protein>
    <recommendedName>
        <fullName evidence="9">Cell division protein FtsQ</fullName>
    </recommendedName>
</protein>
<evidence type="ECO:0000256" key="8">
    <source>
        <dbReference type="ARBA" id="ARBA00023306"/>
    </source>
</evidence>
<keyword evidence="4 9" id="KW-0132">Cell division</keyword>
<dbReference type="PROSITE" id="PS51779">
    <property type="entry name" value="POTRA"/>
    <property type="match status" value="1"/>
</dbReference>
<evidence type="ECO:0000256" key="6">
    <source>
        <dbReference type="ARBA" id="ARBA00022989"/>
    </source>
</evidence>
<keyword evidence="7 9" id="KW-0472">Membrane</keyword>
<keyword evidence="8 9" id="KW-0131">Cell cycle</keyword>
<dbReference type="AlphaFoldDB" id="A0A318STL3"/>
<proteinExistence type="inferred from homology"/>
<dbReference type="HAMAP" id="MF_00911">
    <property type="entry name" value="FtsQ_subfam"/>
    <property type="match status" value="1"/>
</dbReference>
<evidence type="ECO:0000313" key="12">
    <source>
        <dbReference type="Proteomes" id="UP000248311"/>
    </source>
</evidence>
<evidence type="ECO:0000256" key="1">
    <source>
        <dbReference type="ARBA" id="ARBA00004370"/>
    </source>
</evidence>
<keyword evidence="5 9" id="KW-0812">Transmembrane</keyword>
<dbReference type="RefSeq" id="WP_245904815.1">
    <property type="nucleotide sequence ID" value="NZ_QJTE01000004.1"/>
</dbReference>
<keyword evidence="3 9" id="KW-0997">Cell inner membrane</keyword>
<feature type="domain" description="POTRA" evidence="10">
    <location>
        <begin position="87"/>
        <end position="155"/>
    </location>
</feature>
<keyword evidence="12" id="KW-1185">Reference proteome</keyword>
<sequence>MRSLIPRLSFGRQPDFGVPRDPAPSRWRYRLQRLMLTPAFRLALRIGLPMVISASVTAAWLSVDGNRQAVLDGIEHAKRTIQQRPEFMVTTLEIDGAEPALDSAIRGYLPQELPVSSWDLDLVELRAGIRELTAVEDVVLRVRPGGTLAVHVTPRTPVAVWRNVDGLRLVDGSGVMTGMIRGRSDRADLPLIAGDGAREHIDEALALFAAAEPISARVRGLVRMGERRWDMVLDGGLRILLPTEQPVAALDRVLALNQAEEVLSRDIVAVDMRNGHRPTVRMSEPALVRVRRAQDETN</sequence>
<evidence type="ECO:0000256" key="7">
    <source>
        <dbReference type="ARBA" id="ARBA00023136"/>
    </source>
</evidence>
<evidence type="ECO:0000256" key="4">
    <source>
        <dbReference type="ARBA" id="ARBA00022618"/>
    </source>
</evidence>
<gene>
    <name evidence="9" type="primary">ftsQ</name>
    <name evidence="11" type="ORF">DFP88_104276</name>
</gene>
<evidence type="ECO:0000256" key="9">
    <source>
        <dbReference type="HAMAP-Rule" id="MF_00911"/>
    </source>
</evidence>
<organism evidence="11 12">
    <name type="scientific">Pseudoroseicyclus aestuarii</name>
    <dbReference type="NCBI Taxonomy" id="1795041"/>
    <lineage>
        <taxon>Bacteria</taxon>
        <taxon>Pseudomonadati</taxon>
        <taxon>Pseudomonadota</taxon>
        <taxon>Alphaproteobacteria</taxon>
        <taxon>Rhodobacterales</taxon>
        <taxon>Paracoccaceae</taxon>
        <taxon>Pseudoroseicyclus</taxon>
    </lineage>
</organism>
<evidence type="ECO:0000256" key="3">
    <source>
        <dbReference type="ARBA" id="ARBA00022519"/>
    </source>
</evidence>
<dbReference type="PANTHER" id="PTHR35851:SF1">
    <property type="entry name" value="CELL DIVISION PROTEIN FTSQ"/>
    <property type="match status" value="1"/>
</dbReference>
<comment type="similarity">
    <text evidence="9">Belongs to the FtsQ/DivIB family. FtsQ subfamily.</text>
</comment>
<dbReference type="Proteomes" id="UP000248311">
    <property type="component" value="Unassembled WGS sequence"/>
</dbReference>
<comment type="caution">
    <text evidence="11">The sequence shown here is derived from an EMBL/GenBank/DDBJ whole genome shotgun (WGS) entry which is preliminary data.</text>
</comment>
<dbReference type="PANTHER" id="PTHR35851">
    <property type="entry name" value="CELL DIVISION PROTEIN FTSQ"/>
    <property type="match status" value="1"/>
</dbReference>
<evidence type="ECO:0000313" key="11">
    <source>
        <dbReference type="EMBL" id="PYE82519.1"/>
    </source>
</evidence>
<name>A0A318STL3_9RHOB</name>